<dbReference type="GO" id="GO:0005737">
    <property type="term" value="C:cytoplasm"/>
    <property type="evidence" value="ECO:0007669"/>
    <property type="project" value="TreeGrafter"/>
</dbReference>
<keyword evidence="3" id="KW-0456">Lyase</keyword>
<comment type="caution">
    <text evidence="4">The sequence shown here is derived from an EMBL/GenBank/DDBJ whole genome shotgun (WGS) entry which is preliminary data.</text>
</comment>
<dbReference type="Gene3D" id="3.30.70.1230">
    <property type="entry name" value="Nucleotide cyclase"/>
    <property type="match status" value="1"/>
</dbReference>
<protein>
    <recommendedName>
        <fullName evidence="6">Guanylate cyclase domain-containing protein</fullName>
    </recommendedName>
</protein>
<evidence type="ECO:0000256" key="1">
    <source>
        <dbReference type="ARBA" id="ARBA00022741"/>
    </source>
</evidence>
<name>A0AAV7U3V7_PLEWA</name>
<dbReference type="EMBL" id="JANPWB010000005">
    <property type="protein sequence ID" value="KAJ1183582.1"/>
    <property type="molecule type" value="Genomic_DNA"/>
</dbReference>
<proteinExistence type="predicted"/>
<evidence type="ECO:0000313" key="5">
    <source>
        <dbReference type="Proteomes" id="UP001066276"/>
    </source>
</evidence>
<dbReference type="SUPFAM" id="SSF55073">
    <property type="entry name" value="Nucleotide cyclase"/>
    <property type="match status" value="1"/>
</dbReference>
<evidence type="ECO:0000256" key="2">
    <source>
        <dbReference type="ARBA" id="ARBA00022840"/>
    </source>
</evidence>
<keyword evidence="2" id="KW-0067">ATP-binding</keyword>
<accession>A0AAV7U3V7</accession>
<keyword evidence="5" id="KW-1185">Reference proteome</keyword>
<organism evidence="4 5">
    <name type="scientific">Pleurodeles waltl</name>
    <name type="common">Iberian ribbed newt</name>
    <dbReference type="NCBI Taxonomy" id="8319"/>
    <lineage>
        <taxon>Eukaryota</taxon>
        <taxon>Metazoa</taxon>
        <taxon>Chordata</taxon>
        <taxon>Craniata</taxon>
        <taxon>Vertebrata</taxon>
        <taxon>Euteleostomi</taxon>
        <taxon>Amphibia</taxon>
        <taxon>Batrachia</taxon>
        <taxon>Caudata</taxon>
        <taxon>Salamandroidea</taxon>
        <taxon>Salamandridae</taxon>
        <taxon>Pleurodelinae</taxon>
        <taxon>Pleurodeles</taxon>
    </lineage>
</organism>
<evidence type="ECO:0008006" key="6">
    <source>
        <dbReference type="Google" id="ProtNLM"/>
    </source>
</evidence>
<evidence type="ECO:0000313" key="4">
    <source>
        <dbReference type="EMBL" id="KAJ1183582.1"/>
    </source>
</evidence>
<dbReference type="GO" id="GO:0004016">
    <property type="term" value="F:adenylate cyclase activity"/>
    <property type="evidence" value="ECO:0007669"/>
    <property type="project" value="TreeGrafter"/>
</dbReference>
<dbReference type="AlphaFoldDB" id="A0AAV7U3V7"/>
<dbReference type="Proteomes" id="UP001066276">
    <property type="component" value="Chromosome 3_1"/>
</dbReference>
<dbReference type="PANTHER" id="PTHR16305:SF28">
    <property type="entry name" value="GUANYLATE CYCLASE DOMAIN-CONTAINING PROTEIN"/>
    <property type="match status" value="1"/>
</dbReference>
<keyword evidence="1" id="KW-0547">Nucleotide-binding</keyword>
<evidence type="ECO:0000256" key="3">
    <source>
        <dbReference type="ARBA" id="ARBA00023239"/>
    </source>
</evidence>
<gene>
    <name evidence="4" type="ORF">NDU88_000399</name>
</gene>
<dbReference type="PANTHER" id="PTHR16305">
    <property type="entry name" value="TESTICULAR SOLUBLE ADENYLYL CYCLASE"/>
    <property type="match status" value="1"/>
</dbReference>
<dbReference type="GO" id="GO:0005524">
    <property type="term" value="F:ATP binding"/>
    <property type="evidence" value="ECO:0007669"/>
    <property type="project" value="UniProtKB-KW"/>
</dbReference>
<reference evidence="4" key="1">
    <citation type="journal article" date="2022" name="bioRxiv">
        <title>Sequencing and chromosome-scale assembly of the giantPleurodeles waltlgenome.</title>
        <authorList>
            <person name="Brown T."/>
            <person name="Elewa A."/>
            <person name="Iarovenko S."/>
            <person name="Subramanian E."/>
            <person name="Araus A.J."/>
            <person name="Petzold A."/>
            <person name="Susuki M."/>
            <person name="Suzuki K.-i.T."/>
            <person name="Hayashi T."/>
            <person name="Toyoda A."/>
            <person name="Oliveira C."/>
            <person name="Osipova E."/>
            <person name="Leigh N.D."/>
            <person name="Simon A."/>
            <person name="Yun M.H."/>
        </authorList>
    </citation>
    <scope>NUCLEOTIDE SEQUENCE</scope>
    <source>
        <strain evidence="4">20211129_DDA</strain>
        <tissue evidence="4">Liver</tissue>
    </source>
</reference>
<dbReference type="InterPro" id="IPR029787">
    <property type="entry name" value="Nucleotide_cyclase"/>
</dbReference>
<sequence>MHFRKTVYALYKIDDYQPLEFLSEMRPVTIMFLNLQFKESAKIEHQCQAMQDTSNVIIKLIRRYNGRINKVFMFDKGCTFLCIFGLPGDKLEDECTHALRSAFKIHVFCNEQLEKIRYQETQDPSERTARSDLPPCCTFPINPSPGWATRKFSAITASDFGVAWKWDPVQHRADPENLDPPDTSVLAAVS</sequence>